<dbReference type="InterPro" id="IPR032710">
    <property type="entry name" value="NTF2-like_dom_sf"/>
</dbReference>
<reference evidence="2" key="1">
    <citation type="submission" date="2022-06" db="EMBL/GenBank/DDBJ databases">
        <title>Ornithinimicrobium HY1793.</title>
        <authorList>
            <person name="Huang Y."/>
        </authorList>
    </citation>
    <scope>NUCLEOTIDE SEQUENCE</scope>
    <source>
        <strain evidence="2">HY1793</strain>
    </source>
</reference>
<dbReference type="Pfam" id="PF12680">
    <property type="entry name" value="SnoaL_2"/>
    <property type="match status" value="1"/>
</dbReference>
<dbReference type="Proteomes" id="UP001056455">
    <property type="component" value="Chromosome"/>
</dbReference>
<name>A0ABY4YV02_9MICO</name>
<evidence type="ECO:0000259" key="1">
    <source>
        <dbReference type="Pfam" id="PF12680"/>
    </source>
</evidence>
<sequence length="145" mass="15801">MSMATILSPPGATMSGMDASELLTRLCELIEARRWDDLPALLHDDVVCRYVHTGEEFGRDAWVRLNADYPGFDHLVLEDLVGAGERAVARCHVTGASDASGSGMDGQLLHFEVATFISARDGRIAEMTEVWTDVAQTPPEGTRPQ</sequence>
<protein>
    <submittedName>
        <fullName evidence="2">Ester cyclase</fullName>
    </submittedName>
</protein>
<organism evidence="2 3">
    <name type="scientific">Ornithinimicrobium faecis</name>
    <dbReference type="NCBI Taxonomy" id="2934158"/>
    <lineage>
        <taxon>Bacteria</taxon>
        <taxon>Bacillati</taxon>
        <taxon>Actinomycetota</taxon>
        <taxon>Actinomycetes</taxon>
        <taxon>Micrococcales</taxon>
        <taxon>Ornithinimicrobiaceae</taxon>
        <taxon>Ornithinimicrobium</taxon>
    </lineage>
</organism>
<feature type="domain" description="SnoaL-like" evidence="1">
    <location>
        <begin position="24"/>
        <end position="127"/>
    </location>
</feature>
<dbReference type="EMBL" id="CP099489">
    <property type="protein sequence ID" value="USQ80596.1"/>
    <property type="molecule type" value="Genomic_DNA"/>
</dbReference>
<keyword evidence="3" id="KW-1185">Reference proteome</keyword>
<dbReference type="RefSeq" id="WP_252593971.1">
    <property type="nucleotide sequence ID" value="NZ_CP099489.1"/>
</dbReference>
<accession>A0ABY4YV02</accession>
<evidence type="ECO:0000313" key="2">
    <source>
        <dbReference type="EMBL" id="USQ80596.1"/>
    </source>
</evidence>
<dbReference type="InterPro" id="IPR037401">
    <property type="entry name" value="SnoaL-like"/>
</dbReference>
<dbReference type="SUPFAM" id="SSF54427">
    <property type="entry name" value="NTF2-like"/>
    <property type="match status" value="1"/>
</dbReference>
<proteinExistence type="predicted"/>
<gene>
    <name evidence="2" type="ORF">NF556_02725</name>
</gene>
<evidence type="ECO:0000313" key="3">
    <source>
        <dbReference type="Proteomes" id="UP001056455"/>
    </source>
</evidence>
<dbReference type="Gene3D" id="3.10.450.50">
    <property type="match status" value="1"/>
</dbReference>